<dbReference type="eggNOG" id="COG3544">
    <property type="taxonomic scope" value="Bacteria"/>
</dbReference>
<dbReference type="InterPro" id="IPR005183">
    <property type="entry name" value="DUF305_CopM-like"/>
</dbReference>
<feature type="domain" description="DUF305" evidence="2">
    <location>
        <begin position="41"/>
        <end position="93"/>
    </location>
</feature>
<evidence type="ECO:0000313" key="4">
    <source>
        <dbReference type="Proteomes" id="UP000044071"/>
    </source>
</evidence>
<dbReference type="STRING" id="1034943.BN59_03657"/>
<dbReference type="EMBL" id="CCSB01000005">
    <property type="protein sequence ID" value="CDZ79339.1"/>
    <property type="molecule type" value="Genomic_DNA"/>
</dbReference>
<evidence type="ECO:0000313" key="3">
    <source>
        <dbReference type="EMBL" id="CDZ79339.1"/>
    </source>
</evidence>
<dbReference type="Pfam" id="PF03713">
    <property type="entry name" value="DUF305"/>
    <property type="match status" value="1"/>
</dbReference>
<sequence length="104" mass="11812">MILIELVLMNAMYPNRVVNTVLISLMVVFLILFIVLIRNQTAISDKEFLKSMIPHHAGAILMCQNAPLQDLEIKKLCDSIISSQQSEIDWMKNKLTALENNKKG</sequence>
<keyword evidence="4" id="KW-1185">Reference proteome</keyword>
<keyword evidence="1" id="KW-0472">Membrane</keyword>
<dbReference type="Gene3D" id="1.20.1260.10">
    <property type="match status" value="1"/>
</dbReference>
<protein>
    <recommendedName>
        <fullName evidence="2">DUF305 domain-containing protein</fullName>
    </recommendedName>
</protein>
<accession>A0A078L5H2</accession>
<dbReference type="AlphaFoldDB" id="A0A078L5H2"/>
<organism evidence="3 4">
    <name type="scientific">Legionella massiliensis</name>
    <dbReference type="NCBI Taxonomy" id="1034943"/>
    <lineage>
        <taxon>Bacteria</taxon>
        <taxon>Pseudomonadati</taxon>
        <taxon>Pseudomonadota</taxon>
        <taxon>Gammaproteobacteria</taxon>
        <taxon>Legionellales</taxon>
        <taxon>Legionellaceae</taxon>
        <taxon>Legionella</taxon>
    </lineage>
</organism>
<keyword evidence="1" id="KW-1133">Transmembrane helix</keyword>
<feature type="transmembrane region" description="Helical" evidence="1">
    <location>
        <begin position="17"/>
        <end position="37"/>
    </location>
</feature>
<evidence type="ECO:0000256" key="1">
    <source>
        <dbReference type="SAM" id="Phobius"/>
    </source>
</evidence>
<gene>
    <name evidence="3" type="ORF">BN59_03657</name>
</gene>
<keyword evidence="1" id="KW-0812">Transmembrane</keyword>
<reference evidence="3 4" key="1">
    <citation type="submission" date="2014-06" db="EMBL/GenBank/DDBJ databases">
        <authorList>
            <person name="Urmite Genomes Urmite Genomes"/>
        </authorList>
    </citation>
    <scope>NUCLEOTIDE SEQUENCE [LARGE SCALE GENOMIC DNA]</scope>
</reference>
<evidence type="ECO:0000259" key="2">
    <source>
        <dbReference type="Pfam" id="PF03713"/>
    </source>
</evidence>
<proteinExistence type="predicted"/>
<dbReference type="InterPro" id="IPR012347">
    <property type="entry name" value="Ferritin-like"/>
</dbReference>
<name>A0A078L5H2_9GAMM</name>
<dbReference type="RefSeq" id="WP_245614404.1">
    <property type="nucleotide sequence ID" value="NZ_CCVW01000005.1"/>
</dbReference>
<dbReference type="Proteomes" id="UP000044071">
    <property type="component" value="Unassembled WGS sequence"/>
</dbReference>